<keyword evidence="2" id="KW-0677">Repeat</keyword>
<dbReference type="InterPro" id="IPR007742">
    <property type="entry name" value="NosD_dom"/>
</dbReference>
<evidence type="ECO:0000256" key="1">
    <source>
        <dbReference type="ARBA" id="ARBA00004906"/>
    </source>
</evidence>
<dbReference type="InterPro" id="IPR013783">
    <property type="entry name" value="Ig-like_fold"/>
</dbReference>
<reference evidence="6 7" key="1">
    <citation type="journal article" date="2015" name="Nature">
        <title>rRNA introns, odd ribosomes, and small enigmatic genomes across a large radiation of phyla.</title>
        <authorList>
            <person name="Brown C.T."/>
            <person name="Hug L.A."/>
            <person name="Thomas B.C."/>
            <person name="Sharon I."/>
            <person name="Castelle C.J."/>
            <person name="Singh A."/>
            <person name="Wilkins M.J."/>
            <person name="Williams K.H."/>
            <person name="Banfield J.F."/>
        </authorList>
    </citation>
    <scope>NUCLEOTIDE SEQUENCE [LARGE SCALE GENOMIC DNA]</scope>
</reference>
<accession>A0A0G0GVP1</accession>
<dbReference type="PANTHER" id="PTHR22990">
    <property type="entry name" value="F-BOX ONLY PROTEIN"/>
    <property type="match status" value="1"/>
</dbReference>
<dbReference type="InterPro" id="IPR022441">
    <property type="entry name" value="Para_beta_helix_rpt-2"/>
</dbReference>
<feature type="domain" description="Right handed beta helix" evidence="5">
    <location>
        <begin position="173"/>
        <end position="274"/>
    </location>
</feature>
<evidence type="ECO:0000313" key="7">
    <source>
        <dbReference type="Proteomes" id="UP000034701"/>
    </source>
</evidence>
<dbReference type="PANTHER" id="PTHR22990:SF15">
    <property type="entry name" value="F-BOX ONLY PROTEIN 10"/>
    <property type="match status" value="1"/>
</dbReference>
<proteinExistence type="predicted"/>
<dbReference type="InterPro" id="IPR006626">
    <property type="entry name" value="PbH1"/>
</dbReference>
<name>A0A0G0GVP1_9BACT</name>
<dbReference type="InterPro" id="IPR039448">
    <property type="entry name" value="Beta_helix"/>
</dbReference>
<feature type="domain" description="Periplasmic copper-binding protein NosD beta helix" evidence="4">
    <location>
        <begin position="327"/>
        <end position="475"/>
    </location>
</feature>
<dbReference type="InterPro" id="IPR011050">
    <property type="entry name" value="Pectin_lyase_fold/virulence"/>
</dbReference>
<protein>
    <submittedName>
        <fullName evidence="6">Cell surface protein</fullName>
    </submittedName>
</protein>
<comment type="pathway">
    <text evidence="1">Protein modification; protein ubiquitination.</text>
</comment>
<dbReference type="Gene3D" id="2.160.20.10">
    <property type="entry name" value="Single-stranded right-handed beta-helix, Pectin lyase-like"/>
    <property type="match status" value="2"/>
</dbReference>
<dbReference type="NCBIfam" id="TIGR03804">
    <property type="entry name" value="para_beta_helix"/>
    <property type="match status" value="4"/>
</dbReference>
<dbReference type="Pfam" id="PF05048">
    <property type="entry name" value="NosD"/>
    <property type="match status" value="1"/>
</dbReference>
<evidence type="ECO:0000256" key="2">
    <source>
        <dbReference type="ARBA" id="ARBA00022737"/>
    </source>
</evidence>
<dbReference type="Gene3D" id="2.60.40.10">
    <property type="entry name" value="Immunoglobulins"/>
    <property type="match status" value="1"/>
</dbReference>
<sequence>MLKLANFIKNIVIVAIFLLVNFGFLNVVNAQIIPNIPPASFAGIIEGEGTHFETKDSAYLNLALDSSEPIKLRVESIPEMITMMIEKTASTSTDQTQIIIKGFVPSATYYLYEDDYHNLTEFITDTNGNYSYAQDLSKPHFVFIQPRIGTKFIKDNPTGGDCYLIGIWNSSTKTCTLIMDVNETIQIDDNNLTLDGNNHNITGTNTGMGVYLYQKLGVTIKYLSIGAFSDGVRLYRSSGNTLSRNSVSNNKFDGTSFYYSDNNTINDNILTNNGSLVDTIYRSGSGSLIYFSRNNVFQNNIISDNFTDGIILLFSDNNALLQNTIFSNEIDGISLSSSNNNTIKNNTVDSNIFNGISLGLSSHSNTLEDNIVSSTILNFGVYLRESNNNIVKNNTLKLNKYAGIYILYANNNVFTNNNILNNYLYGIDIILSNNNQFYNNNFINNPIQALIYPGSIGNIFNLLFPAGGNYWSNFDSSAEGCNNINTDSFCDIPYFFYGGRDDFPWTIQDGWKMPVNQPPTFSNLGQFKSDKTTTISEGGITTESSFDDPKTGVVTFKAIINDPDNNQVKLQIELKEWNQPFDSQDLLESDLAASGSEVAITRNVLFERQYHWRARAADNQGNQSQWQEFGVSGNVDFEVKLVPLYTQVRSTYPSREKTDTWDDLLYGSGNYSDCLRKDPQTSQPIPNTSTIARCGCVITSEVMIMRFHEIITDIDGNDVNPKTYNEWLTANNGYYPDGDIKWPKINYYSKNQFGVSRLLYHGLSKFKDTTTLDGYLSDLNPTILYERVSVQGTTTSHYIVADGKLNHFSLYCRRRETFQYLHH</sequence>
<dbReference type="Proteomes" id="UP000034701">
    <property type="component" value="Unassembled WGS sequence"/>
</dbReference>
<dbReference type="SMART" id="SM00710">
    <property type="entry name" value="PbH1"/>
    <property type="match status" value="9"/>
</dbReference>
<dbReference type="SUPFAM" id="SSF51126">
    <property type="entry name" value="Pectin lyase-like"/>
    <property type="match status" value="2"/>
</dbReference>
<dbReference type="EMBL" id="LBTA01000047">
    <property type="protein sequence ID" value="KKQ30335.1"/>
    <property type="molecule type" value="Genomic_DNA"/>
</dbReference>
<comment type="caution">
    <text evidence="6">The sequence shown here is derived from an EMBL/GenBank/DDBJ whole genome shotgun (WGS) entry which is preliminary data.</text>
</comment>
<organism evidence="6 7">
    <name type="scientific">Candidatus Nomurabacteria bacterium GW2011_GWA1_37_20</name>
    <dbReference type="NCBI Taxonomy" id="1618729"/>
    <lineage>
        <taxon>Bacteria</taxon>
        <taxon>Candidatus Nomuraibacteriota</taxon>
    </lineage>
</organism>
<evidence type="ECO:0000313" key="6">
    <source>
        <dbReference type="EMBL" id="KKQ30335.1"/>
    </source>
</evidence>
<dbReference type="InterPro" id="IPR051550">
    <property type="entry name" value="SCF-Subunits/Alg-Epimerases"/>
</dbReference>
<dbReference type="Pfam" id="PF13229">
    <property type="entry name" value="Beta_helix"/>
    <property type="match status" value="1"/>
</dbReference>
<dbReference type="AlphaFoldDB" id="A0A0G0GVP1"/>
<evidence type="ECO:0000259" key="5">
    <source>
        <dbReference type="Pfam" id="PF13229"/>
    </source>
</evidence>
<gene>
    <name evidence="6" type="ORF">US45_C0047G0002</name>
</gene>
<keyword evidence="3" id="KW-0833">Ubl conjugation pathway</keyword>
<evidence type="ECO:0000256" key="3">
    <source>
        <dbReference type="ARBA" id="ARBA00022786"/>
    </source>
</evidence>
<dbReference type="InterPro" id="IPR012334">
    <property type="entry name" value="Pectin_lyas_fold"/>
</dbReference>
<evidence type="ECO:0000259" key="4">
    <source>
        <dbReference type="Pfam" id="PF05048"/>
    </source>
</evidence>